<keyword evidence="8 9" id="KW-0131">Cell cycle</keyword>
<comment type="subunit">
    <text evidence="9">Forms a cyclic heterotetrameric complex composed of two molecules of XerC and two molecules of XerD.</text>
</comment>
<accession>A0ABN0B0J4</accession>
<dbReference type="HAMAP" id="MF_01808">
    <property type="entry name" value="Recomb_XerC_XerD"/>
    <property type="match status" value="1"/>
</dbReference>
<evidence type="ECO:0000256" key="2">
    <source>
        <dbReference type="ARBA" id="ARBA00022490"/>
    </source>
</evidence>
<dbReference type="InterPro" id="IPR050090">
    <property type="entry name" value="Tyrosine_recombinase_XerCD"/>
</dbReference>
<sequence length="324" mass="36789">MLVREAIDEYLRYIRFERNFSANTLEAYARDLNAYCEFLTDKHIDTPVHITRRVVEEYLSYVATLDKAPSSVQRCVSAIKSFHRFMVIEQICTAHPTADIALPKKPALLPQVLSHTEVERLLDEPFLQELQPAAHTTKQGTTTMTKAACFWRDKAILELLYGCGLRVSELCNLTCDNVSRTDEVLRVIGKGSKERVVPLIGSALAAYTRYVDTWRAELYNPRRSNHAVFLSVRGSAISRQAVFALVEKYGRMVGIRGLHPHTLRHTYATHLLEGGMDLRIVQELLGHASIATTQLYTHIDISHIRSEYLLAHPRAHVSREHTAL</sequence>
<dbReference type="InterPro" id="IPR010998">
    <property type="entry name" value="Integrase_recombinase_N"/>
</dbReference>
<dbReference type="InterPro" id="IPR013762">
    <property type="entry name" value="Integrase-like_cat_sf"/>
</dbReference>
<feature type="domain" description="Core-binding (CB)" evidence="11">
    <location>
        <begin position="1"/>
        <end position="87"/>
    </location>
</feature>
<comment type="subcellular location">
    <subcellularLocation>
        <location evidence="1 9">Cytoplasm</location>
    </subcellularLocation>
</comment>
<keyword evidence="5 9" id="KW-0229">DNA integration</keyword>
<dbReference type="PANTHER" id="PTHR30349">
    <property type="entry name" value="PHAGE INTEGRASE-RELATED"/>
    <property type="match status" value="1"/>
</dbReference>
<keyword evidence="2 9" id="KW-0963">Cytoplasm</keyword>
<comment type="function">
    <text evidence="9">Site-specific tyrosine recombinase, which acts by catalyzing the cutting and rejoining of the recombining DNA molecules. The XerC-XerD complex is essential to convert dimers of the bacterial chromosome into monomers to permit their segregation at cell division. It also contributes to the segregational stability of plasmids.</text>
</comment>
<dbReference type="Pfam" id="PF02899">
    <property type="entry name" value="Phage_int_SAM_1"/>
    <property type="match status" value="1"/>
</dbReference>
<comment type="caution">
    <text evidence="12">The sequence shown here is derived from an EMBL/GenBank/DDBJ whole genome shotgun (WGS) entry which is preliminary data.</text>
</comment>
<evidence type="ECO:0000313" key="13">
    <source>
        <dbReference type="Proteomes" id="UP000004431"/>
    </source>
</evidence>
<dbReference type="PROSITE" id="PS51898">
    <property type="entry name" value="TYR_RECOMBINASE"/>
    <property type="match status" value="1"/>
</dbReference>
<dbReference type="CDD" id="cd00798">
    <property type="entry name" value="INT_XerDC_C"/>
    <property type="match status" value="1"/>
</dbReference>
<dbReference type="NCBIfam" id="NF001399">
    <property type="entry name" value="PRK00283.1"/>
    <property type="match status" value="1"/>
</dbReference>
<keyword evidence="4 9" id="KW-0159">Chromosome partition</keyword>
<organism evidence="12 13">
    <name type="scientific">Fannyhessea vaginae PB189-T1-4</name>
    <dbReference type="NCBI Taxonomy" id="866774"/>
    <lineage>
        <taxon>Bacteria</taxon>
        <taxon>Bacillati</taxon>
        <taxon>Actinomycetota</taxon>
        <taxon>Coriobacteriia</taxon>
        <taxon>Coriobacteriales</taxon>
        <taxon>Atopobiaceae</taxon>
        <taxon>Fannyhessea</taxon>
    </lineage>
</organism>
<evidence type="ECO:0000259" key="11">
    <source>
        <dbReference type="PROSITE" id="PS51900"/>
    </source>
</evidence>
<feature type="active site" evidence="9">
    <location>
        <position position="261"/>
    </location>
</feature>
<name>A0ABN0B0J4_9ACTN</name>
<dbReference type="EMBL" id="AEDQ01000017">
    <property type="protein sequence ID" value="EFL44272.1"/>
    <property type="molecule type" value="Genomic_DNA"/>
</dbReference>
<reference evidence="12 13" key="1">
    <citation type="submission" date="2010-08" db="EMBL/GenBank/DDBJ databases">
        <authorList>
            <person name="Durkin A.S."/>
            <person name="Madupu R."/>
            <person name="Torralba M."/>
            <person name="Gillis M."/>
            <person name="Methe B."/>
            <person name="Sutton G."/>
            <person name="Nelson K.E."/>
        </authorList>
    </citation>
    <scope>NUCLEOTIDE SEQUENCE [LARGE SCALE GENOMIC DNA]</scope>
    <source>
        <strain evidence="12 13">PB189-T1-4</strain>
    </source>
</reference>
<feature type="domain" description="Tyr recombinase" evidence="10">
    <location>
        <begin position="108"/>
        <end position="309"/>
    </location>
</feature>
<evidence type="ECO:0000256" key="6">
    <source>
        <dbReference type="ARBA" id="ARBA00023125"/>
    </source>
</evidence>
<dbReference type="InterPro" id="IPR023009">
    <property type="entry name" value="Tyrosine_recombinase_XerC/XerD"/>
</dbReference>
<keyword evidence="7 9" id="KW-0233">DNA recombination</keyword>
<feature type="active site" evidence="9">
    <location>
        <position position="190"/>
    </location>
</feature>
<keyword evidence="6 9" id="KW-0238">DNA-binding</keyword>
<dbReference type="SUPFAM" id="SSF56349">
    <property type="entry name" value="DNA breaking-rejoining enzymes"/>
    <property type="match status" value="1"/>
</dbReference>
<gene>
    <name evidence="9" type="primary">xerC</name>
    <name evidence="12" type="ORF">HMPREF9248_0962</name>
</gene>
<dbReference type="InterPro" id="IPR044068">
    <property type="entry name" value="CB"/>
</dbReference>
<evidence type="ECO:0000256" key="4">
    <source>
        <dbReference type="ARBA" id="ARBA00022829"/>
    </source>
</evidence>
<evidence type="ECO:0000313" key="12">
    <source>
        <dbReference type="EMBL" id="EFL44272.1"/>
    </source>
</evidence>
<dbReference type="InterPro" id="IPR004107">
    <property type="entry name" value="Integrase_SAM-like_N"/>
</dbReference>
<dbReference type="Pfam" id="PF00589">
    <property type="entry name" value="Phage_integrase"/>
    <property type="match status" value="1"/>
</dbReference>
<evidence type="ECO:0000256" key="1">
    <source>
        <dbReference type="ARBA" id="ARBA00004496"/>
    </source>
</evidence>
<evidence type="ECO:0000256" key="8">
    <source>
        <dbReference type="ARBA" id="ARBA00023306"/>
    </source>
</evidence>
<dbReference type="RefSeq" id="WP_006303983.1">
    <property type="nucleotide sequence ID" value="NZ_AEDQ01000017.1"/>
</dbReference>
<keyword evidence="3 9" id="KW-0132">Cell division</keyword>
<proteinExistence type="inferred from homology"/>
<evidence type="ECO:0000256" key="9">
    <source>
        <dbReference type="HAMAP-Rule" id="MF_01808"/>
    </source>
</evidence>
<dbReference type="InterPro" id="IPR002104">
    <property type="entry name" value="Integrase_catalytic"/>
</dbReference>
<dbReference type="Proteomes" id="UP000004431">
    <property type="component" value="Unassembled WGS sequence"/>
</dbReference>
<dbReference type="Gene3D" id="1.10.443.10">
    <property type="entry name" value="Intergrase catalytic core"/>
    <property type="match status" value="1"/>
</dbReference>
<comment type="similarity">
    <text evidence="9">Belongs to the 'phage' integrase family. XerC subfamily.</text>
</comment>
<dbReference type="PROSITE" id="PS51900">
    <property type="entry name" value="CB"/>
    <property type="match status" value="1"/>
</dbReference>
<feature type="active site" evidence="9">
    <location>
        <position position="287"/>
    </location>
</feature>
<dbReference type="InterPro" id="IPR011010">
    <property type="entry name" value="DNA_brk_join_enz"/>
</dbReference>
<evidence type="ECO:0000256" key="5">
    <source>
        <dbReference type="ARBA" id="ARBA00022908"/>
    </source>
</evidence>
<dbReference type="Gene3D" id="1.10.150.130">
    <property type="match status" value="1"/>
</dbReference>
<dbReference type="PANTHER" id="PTHR30349:SF81">
    <property type="entry name" value="TYROSINE RECOMBINASE XERC"/>
    <property type="match status" value="1"/>
</dbReference>
<evidence type="ECO:0000259" key="10">
    <source>
        <dbReference type="PROSITE" id="PS51898"/>
    </source>
</evidence>
<feature type="active site" description="O-(3'-phospho-DNA)-tyrosine intermediate" evidence="9">
    <location>
        <position position="296"/>
    </location>
</feature>
<feature type="active site" evidence="9">
    <location>
        <position position="166"/>
    </location>
</feature>
<keyword evidence="13" id="KW-1185">Reference proteome</keyword>
<feature type="active site" evidence="9">
    <location>
        <position position="264"/>
    </location>
</feature>
<protein>
    <recommendedName>
        <fullName evidence="9">Tyrosine recombinase XerC</fullName>
    </recommendedName>
</protein>
<evidence type="ECO:0000256" key="3">
    <source>
        <dbReference type="ARBA" id="ARBA00022618"/>
    </source>
</evidence>
<evidence type="ECO:0000256" key="7">
    <source>
        <dbReference type="ARBA" id="ARBA00023172"/>
    </source>
</evidence>